<dbReference type="PANTHER" id="PTHR37610:SF98">
    <property type="entry name" value="TRANSCRIPTION FACTOR INTERACTOR AND REGULATOR CCHC(ZN) FAMILY"/>
    <property type="match status" value="1"/>
</dbReference>
<reference evidence="2" key="1">
    <citation type="submission" date="2023-03" db="EMBL/GenBank/DDBJ databases">
        <title>Chromosome-scale reference genome and RAD-based genetic map of yellow starthistle (Centaurea solstitialis) reveal putative structural variation and QTLs associated with invader traits.</title>
        <authorList>
            <person name="Reatini B."/>
            <person name="Cang F.A."/>
            <person name="Jiang Q."/>
            <person name="Mckibben M.T.W."/>
            <person name="Barker M.S."/>
            <person name="Rieseberg L.H."/>
            <person name="Dlugosch K.M."/>
        </authorList>
    </citation>
    <scope>NUCLEOTIDE SEQUENCE</scope>
    <source>
        <strain evidence="2">CAN-66</strain>
        <tissue evidence="2">Leaf</tissue>
    </source>
</reference>
<dbReference type="PANTHER" id="PTHR37610">
    <property type="entry name" value="CCHC-TYPE DOMAIN-CONTAINING PROTEIN"/>
    <property type="match status" value="1"/>
</dbReference>
<sequence>MAHHNHGKEIRGSVKYANSIGEIWSDLQERFGKESAPHEFELKQSMCNTRQDGMTVSTYYMKGEGFGEGGGDIRSGAEEHQGGKIEDGSDEEMDEKMELDILVRPFPTTNLNRCRWSRGLHVRFLFTLSEVKVAGVGLWERKGLGSRWVLFRFH</sequence>
<evidence type="ECO:0000313" key="2">
    <source>
        <dbReference type="EMBL" id="KAJ9548466.1"/>
    </source>
</evidence>
<keyword evidence="3" id="KW-1185">Reference proteome</keyword>
<feature type="region of interest" description="Disordered" evidence="1">
    <location>
        <begin position="70"/>
        <end position="91"/>
    </location>
</feature>
<accession>A0AA38WHE4</accession>
<gene>
    <name evidence="2" type="ORF">OSB04_021009</name>
</gene>
<evidence type="ECO:0000313" key="3">
    <source>
        <dbReference type="Proteomes" id="UP001172457"/>
    </source>
</evidence>
<evidence type="ECO:0000256" key="1">
    <source>
        <dbReference type="SAM" id="MobiDB-lite"/>
    </source>
</evidence>
<dbReference type="AlphaFoldDB" id="A0AA38WHE4"/>
<organism evidence="2 3">
    <name type="scientific">Centaurea solstitialis</name>
    <name type="common">yellow star-thistle</name>
    <dbReference type="NCBI Taxonomy" id="347529"/>
    <lineage>
        <taxon>Eukaryota</taxon>
        <taxon>Viridiplantae</taxon>
        <taxon>Streptophyta</taxon>
        <taxon>Embryophyta</taxon>
        <taxon>Tracheophyta</taxon>
        <taxon>Spermatophyta</taxon>
        <taxon>Magnoliopsida</taxon>
        <taxon>eudicotyledons</taxon>
        <taxon>Gunneridae</taxon>
        <taxon>Pentapetalae</taxon>
        <taxon>asterids</taxon>
        <taxon>campanulids</taxon>
        <taxon>Asterales</taxon>
        <taxon>Asteraceae</taxon>
        <taxon>Carduoideae</taxon>
        <taxon>Cardueae</taxon>
        <taxon>Centaureinae</taxon>
        <taxon>Centaurea</taxon>
    </lineage>
</organism>
<dbReference type="EMBL" id="JARYMX010000005">
    <property type="protein sequence ID" value="KAJ9548466.1"/>
    <property type="molecule type" value="Genomic_DNA"/>
</dbReference>
<proteinExistence type="predicted"/>
<comment type="caution">
    <text evidence="2">The sequence shown here is derived from an EMBL/GenBank/DDBJ whole genome shotgun (WGS) entry which is preliminary data.</text>
</comment>
<dbReference type="Proteomes" id="UP001172457">
    <property type="component" value="Chromosome 5"/>
</dbReference>
<protein>
    <submittedName>
        <fullName evidence="2">Uncharacterized protein</fullName>
    </submittedName>
</protein>
<name>A0AA38WHE4_9ASTR</name>
<feature type="compositionally biased region" description="Basic and acidic residues" evidence="1">
    <location>
        <begin position="75"/>
        <end position="87"/>
    </location>
</feature>